<evidence type="ECO:0000313" key="2">
    <source>
        <dbReference type="EMBL" id="GHO49343.1"/>
    </source>
</evidence>
<feature type="domain" description="NAD-dependent epimerase/dehydratase" evidence="1">
    <location>
        <begin position="3"/>
        <end position="76"/>
    </location>
</feature>
<dbReference type="GO" id="GO:0005737">
    <property type="term" value="C:cytoplasm"/>
    <property type="evidence" value="ECO:0007669"/>
    <property type="project" value="TreeGrafter"/>
</dbReference>
<sequence length="303" mass="31950">MRVFVTGATGFIGSALVQELIEAGHQVLGLARSDAAVEKLFAAGAEVQHGSLDDLDSLRSGAAASDGVIHLAFIHDFSNYQHAAQTDLRAVETIGAVLEGSGKPFVITSGTLMLTFFLSLGRFGTEEDVADAGVVAPRVVSENAAIALAKRGVRSSVVRLSPSVHGEGDKGFVSTLINVARTKGASGYIGDGSNRWPAVHRLDAARLFRLALEKAPAGSVLHGVADESVPFRSIAEIIGQHLNLPVVSIAPEEANEHFGWLGNAALADNPTLSTLTRERLGWRPAQPGLLTDLDQGHYFSNKM</sequence>
<gene>
    <name evidence="2" type="ORF">KSX_75060</name>
</gene>
<keyword evidence="3" id="KW-1185">Reference proteome</keyword>
<dbReference type="Gene3D" id="3.40.50.720">
    <property type="entry name" value="NAD(P)-binding Rossmann-like Domain"/>
    <property type="match status" value="1"/>
</dbReference>
<dbReference type="SUPFAM" id="SSF51735">
    <property type="entry name" value="NAD(P)-binding Rossmann-fold domains"/>
    <property type="match status" value="1"/>
</dbReference>
<name>A0A8J3I8U6_9CHLR</name>
<dbReference type="PANTHER" id="PTHR48079">
    <property type="entry name" value="PROTEIN YEEZ"/>
    <property type="match status" value="1"/>
</dbReference>
<evidence type="ECO:0000313" key="3">
    <source>
        <dbReference type="Proteomes" id="UP000612362"/>
    </source>
</evidence>
<protein>
    <submittedName>
        <fullName evidence="2">Putative NAD-dependent epimerase/dehydratase</fullName>
    </submittedName>
</protein>
<dbReference type="InterPro" id="IPR001509">
    <property type="entry name" value="Epimerase_deHydtase"/>
</dbReference>
<organism evidence="2 3">
    <name type="scientific">Ktedonospora formicarum</name>
    <dbReference type="NCBI Taxonomy" id="2778364"/>
    <lineage>
        <taxon>Bacteria</taxon>
        <taxon>Bacillati</taxon>
        <taxon>Chloroflexota</taxon>
        <taxon>Ktedonobacteria</taxon>
        <taxon>Ktedonobacterales</taxon>
        <taxon>Ktedonobacteraceae</taxon>
        <taxon>Ktedonospora</taxon>
    </lineage>
</organism>
<dbReference type="RefSeq" id="WP_220198480.1">
    <property type="nucleotide sequence ID" value="NZ_BNJF01000005.1"/>
</dbReference>
<comment type="caution">
    <text evidence="2">The sequence shown here is derived from an EMBL/GenBank/DDBJ whole genome shotgun (WGS) entry which is preliminary data.</text>
</comment>
<dbReference type="InterPro" id="IPR051783">
    <property type="entry name" value="NAD(P)-dependent_oxidoreduct"/>
</dbReference>
<dbReference type="PANTHER" id="PTHR48079:SF6">
    <property type="entry name" value="NAD(P)-BINDING DOMAIN-CONTAINING PROTEIN-RELATED"/>
    <property type="match status" value="1"/>
</dbReference>
<dbReference type="AlphaFoldDB" id="A0A8J3I8U6"/>
<dbReference type="CDD" id="cd05262">
    <property type="entry name" value="SDR_a7"/>
    <property type="match status" value="1"/>
</dbReference>
<dbReference type="Pfam" id="PF01370">
    <property type="entry name" value="Epimerase"/>
    <property type="match status" value="1"/>
</dbReference>
<reference evidence="2" key="1">
    <citation type="submission" date="2020-10" db="EMBL/GenBank/DDBJ databases">
        <title>Taxonomic study of unclassified bacteria belonging to the class Ktedonobacteria.</title>
        <authorList>
            <person name="Yabe S."/>
            <person name="Wang C.M."/>
            <person name="Zheng Y."/>
            <person name="Sakai Y."/>
            <person name="Cavaletti L."/>
            <person name="Monciardini P."/>
            <person name="Donadio S."/>
        </authorList>
    </citation>
    <scope>NUCLEOTIDE SEQUENCE</scope>
    <source>
        <strain evidence="2">SOSP1-1</strain>
    </source>
</reference>
<dbReference type="EMBL" id="BNJF01000005">
    <property type="protein sequence ID" value="GHO49343.1"/>
    <property type="molecule type" value="Genomic_DNA"/>
</dbReference>
<proteinExistence type="predicted"/>
<dbReference type="InterPro" id="IPR036291">
    <property type="entry name" value="NAD(P)-bd_dom_sf"/>
</dbReference>
<dbReference type="Proteomes" id="UP000612362">
    <property type="component" value="Unassembled WGS sequence"/>
</dbReference>
<dbReference type="GO" id="GO:0004029">
    <property type="term" value="F:aldehyde dehydrogenase (NAD+) activity"/>
    <property type="evidence" value="ECO:0007669"/>
    <property type="project" value="TreeGrafter"/>
</dbReference>
<evidence type="ECO:0000259" key="1">
    <source>
        <dbReference type="Pfam" id="PF01370"/>
    </source>
</evidence>
<accession>A0A8J3I8U6</accession>